<organism evidence="2">
    <name type="scientific">bioreactor metagenome</name>
    <dbReference type="NCBI Taxonomy" id="1076179"/>
    <lineage>
        <taxon>unclassified sequences</taxon>
        <taxon>metagenomes</taxon>
        <taxon>ecological metagenomes</taxon>
    </lineage>
</organism>
<proteinExistence type="predicted"/>
<accession>A0A645I0D8</accession>
<protein>
    <submittedName>
        <fullName evidence="2">Uncharacterized protein</fullName>
    </submittedName>
</protein>
<comment type="caution">
    <text evidence="2">The sequence shown here is derived from an EMBL/GenBank/DDBJ whole genome shotgun (WGS) entry which is preliminary data.</text>
</comment>
<dbReference type="AlphaFoldDB" id="A0A645I0D8"/>
<evidence type="ECO:0000256" key="1">
    <source>
        <dbReference type="SAM" id="MobiDB-lite"/>
    </source>
</evidence>
<name>A0A645I0D8_9ZZZZ</name>
<dbReference type="EMBL" id="VSSQ01104076">
    <property type="protein sequence ID" value="MPN44735.1"/>
    <property type="molecule type" value="Genomic_DNA"/>
</dbReference>
<feature type="region of interest" description="Disordered" evidence="1">
    <location>
        <begin position="1"/>
        <end position="30"/>
    </location>
</feature>
<evidence type="ECO:0000313" key="2">
    <source>
        <dbReference type="EMBL" id="MPN44735.1"/>
    </source>
</evidence>
<reference evidence="2" key="1">
    <citation type="submission" date="2019-08" db="EMBL/GenBank/DDBJ databases">
        <authorList>
            <person name="Kucharzyk K."/>
            <person name="Murdoch R.W."/>
            <person name="Higgins S."/>
            <person name="Loffler F."/>
        </authorList>
    </citation>
    <scope>NUCLEOTIDE SEQUENCE</scope>
</reference>
<gene>
    <name evidence="2" type="ORF">SDC9_192300</name>
</gene>
<sequence length="155" mass="17008">MFPTGSFSDASITSRSRSAPDTSSRVALNAATSSGGSLRIKPTVSDSRKLPPFLKLIFLITVSRVEKSWFAANIPQSFESDFKSVDLPLFVYPTSAAVKAPSFLRLSRLSFLLLWTSSRRKVILFIRLSSFLLCLSNSVSPGPLVPMPPPVLDIW</sequence>